<organism evidence="2 3">
    <name type="scientific">Steinernema glaseri</name>
    <dbReference type="NCBI Taxonomy" id="37863"/>
    <lineage>
        <taxon>Eukaryota</taxon>
        <taxon>Metazoa</taxon>
        <taxon>Ecdysozoa</taxon>
        <taxon>Nematoda</taxon>
        <taxon>Chromadorea</taxon>
        <taxon>Rhabditida</taxon>
        <taxon>Tylenchina</taxon>
        <taxon>Panagrolaimomorpha</taxon>
        <taxon>Strongyloidoidea</taxon>
        <taxon>Steinernematidae</taxon>
        <taxon>Steinernema</taxon>
    </lineage>
</organism>
<evidence type="ECO:0000313" key="3">
    <source>
        <dbReference type="WBParaSite" id="L893_g29611.t1"/>
    </source>
</evidence>
<dbReference type="AlphaFoldDB" id="A0A1I7ZU80"/>
<sequence>MLVVGDALSLFWKGWSDVAATANRSETGTSRRSRGSEASRPAGAEGREKNSKTVWLKAGGFVVPPIKPAKAPMIRHQLMLFSVAGGLPRRRQRSSVMHEPPMAQSVCLMFQVCLWRLR</sequence>
<protein>
    <submittedName>
        <fullName evidence="3">Uncharacterized protein</fullName>
    </submittedName>
</protein>
<evidence type="ECO:0000256" key="1">
    <source>
        <dbReference type="SAM" id="MobiDB-lite"/>
    </source>
</evidence>
<evidence type="ECO:0000313" key="2">
    <source>
        <dbReference type="Proteomes" id="UP000095287"/>
    </source>
</evidence>
<reference evidence="3" key="1">
    <citation type="submission" date="2016-11" db="UniProtKB">
        <authorList>
            <consortium name="WormBaseParasite"/>
        </authorList>
    </citation>
    <scope>IDENTIFICATION</scope>
</reference>
<feature type="compositionally biased region" description="Low complexity" evidence="1">
    <location>
        <begin position="24"/>
        <end position="40"/>
    </location>
</feature>
<name>A0A1I7ZU80_9BILA</name>
<proteinExistence type="predicted"/>
<keyword evidence="2" id="KW-1185">Reference proteome</keyword>
<dbReference type="Proteomes" id="UP000095287">
    <property type="component" value="Unplaced"/>
</dbReference>
<accession>A0A1I7ZU80</accession>
<dbReference type="WBParaSite" id="L893_g29611.t1">
    <property type="protein sequence ID" value="L893_g29611.t1"/>
    <property type="gene ID" value="L893_g29611"/>
</dbReference>
<feature type="region of interest" description="Disordered" evidence="1">
    <location>
        <begin position="21"/>
        <end position="51"/>
    </location>
</feature>